<dbReference type="EMBL" id="JAVHJM010000012">
    <property type="protein sequence ID" value="KAK6500805.1"/>
    <property type="molecule type" value="Genomic_DNA"/>
</dbReference>
<proteinExistence type="predicted"/>
<accession>A0AAN8P5E1</accession>
<comment type="caution">
    <text evidence="2">The sequence shown here is derived from an EMBL/GenBank/DDBJ whole genome shotgun (WGS) entry which is preliminary data.</text>
</comment>
<keyword evidence="1" id="KW-0812">Transmembrane</keyword>
<evidence type="ECO:0000313" key="3">
    <source>
        <dbReference type="Proteomes" id="UP001307849"/>
    </source>
</evidence>
<keyword evidence="3" id="KW-1185">Reference proteome</keyword>
<protein>
    <submittedName>
        <fullName evidence="2">Uncharacterized protein</fullName>
    </submittedName>
</protein>
<organism evidence="2 3">
    <name type="scientific">Arthrobotrys conoides</name>
    <dbReference type="NCBI Taxonomy" id="74498"/>
    <lineage>
        <taxon>Eukaryota</taxon>
        <taxon>Fungi</taxon>
        <taxon>Dikarya</taxon>
        <taxon>Ascomycota</taxon>
        <taxon>Pezizomycotina</taxon>
        <taxon>Orbiliomycetes</taxon>
        <taxon>Orbiliales</taxon>
        <taxon>Orbiliaceae</taxon>
        <taxon>Arthrobotrys</taxon>
    </lineage>
</organism>
<feature type="transmembrane region" description="Helical" evidence="1">
    <location>
        <begin position="77"/>
        <end position="100"/>
    </location>
</feature>
<dbReference type="Proteomes" id="UP001307849">
    <property type="component" value="Unassembled WGS sequence"/>
</dbReference>
<gene>
    <name evidence="2" type="ORF">TWF506_003568</name>
</gene>
<feature type="transmembrane region" description="Helical" evidence="1">
    <location>
        <begin position="106"/>
        <end position="125"/>
    </location>
</feature>
<name>A0AAN8P5E1_9PEZI</name>
<feature type="transmembrane region" description="Helical" evidence="1">
    <location>
        <begin position="137"/>
        <end position="156"/>
    </location>
</feature>
<evidence type="ECO:0000256" key="1">
    <source>
        <dbReference type="SAM" id="Phobius"/>
    </source>
</evidence>
<dbReference type="AlphaFoldDB" id="A0AAN8P5E1"/>
<reference evidence="2 3" key="1">
    <citation type="submission" date="2019-10" db="EMBL/GenBank/DDBJ databases">
        <authorList>
            <person name="Palmer J.M."/>
        </authorList>
    </citation>
    <scope>NUCLEOTIDE SEQUENCE [LARGE SCALE GENOMIC DNA]</scope>
    <source>
        <strain evidence="2 3">TWF506</strain>
    </source>
</reference>
<keyword evidence="1" id="KW-1133">Transmembrane helix</keyword>
<keyword evidence="1" id="KW-0472">Membrane</keyword>
<evidence type="ECO:0000313" key="2">
    <source>
        <dbReference type="EMBL" id="KAK6500805.1"/>
    </source>
</evidence>
<sequence length="200" mass="23704">MEELVILAVNPVGPAPQAGAYFPPDIRPPLPGEMAPRVLDFHIEDVDWIFVPAERERRRRRPQEMGLMEVARYRAPLVLITIAYSVLVFGTIIAFVSNTFGLETVLFFYSCLAGFILTYLLAELFEMDVRSLREHMVLCESVFWVYVLPLSVWHFWYYGERSRFWNALEGEAGVEFEGIFRRMFEWMYEWMFEYKIWVFI</sequence>